<accession>A0A9Q8TWI0</accession>
<dbReference type="GO" id="GO:0046167">
    <property type="term" value="P:glycerol-3-phosphate biosynthetic process"/>
    <property type="evidence" value="ECO:0007669"/>
    <property type="project" value="UniProtKB-UniRule"/>
</dbReference>
<evidence type="ECO:0000256" key="4">
    <source>
        <dbReference type="ARBA" id="ARBA00023002"/>
    </source>
</evidence>
<dbReference type="InterPro" id="IPR013328">
    <property type="entry name" value="6PGD_dom2"/>
</dbReference>
<dbReference type="RefSeq" id="WP_250248605.1">
    <property type="nucleotide sequence ID" value="NZ_CP097753.1"/>
</dbReference>
<dbReference type="SUPFAM" id="SSF51735">
    <property type="entry name" value="NAD(P)-binding Rossmann-fold domains"/>
    <property type="match status" value="1"/>
</dbReference>
<feature type="binding site" evidence="13">
    <location>
        <position position="143"/>
    </location>
    <ligand>
        <name>NADPH</name>
        <dbReference type="ChEBI" id="CHEBI:57783"/>
    </ligand>
</feature>
<comment type="caution">
    <text evidence="13">Lacks conserved residue(s) required for the propagation of feature annotation.</text>
</comment>
<feature type="binding site" evidence="13">
    <location>
        <position position="53"/>
    </location>
    <ligand>
        <name>NADPH</name>
        <dbReference type="ChEBI" id="CHEBI:57783"/>
    </ligand>
</feature>
<dbReference type="GO" id="GO:0046474">
    <property type="term" value="P:glycerophospholipid biosynthetic process"/>
    <property type="evidence" value="ECO:0007669"/>
    <property type="project" value="TreeGrafter"/>
</dbReference>
<keyword evidence="8 13" id="KW-1208">Phospholipid metabolism</keyword>
<evidence type="ECO:0000256" key="10">
    <source>
        <dbReference type="ARBA" id="ARBA00066687"/>
    </source>
</evidence>
<dbReference type="GO" id="GO:0046168">
    <property type="term" value="P:glycerol-3-phosphate catabolic process"/>
    <property type="evidence" value="ECO:0007669"/>
    <property type="project" value="InterPro"/>
</dbReference>
<name>A0A9Q8TWI0_9ENTR</name>
<keyword evidence="3 13" id="KW-0521">NADP</keyword>
<gene>
    <name evidence="13 20" type="primary">gpsA</name>
    <name evidence="20" type="ORF">M9393_00140</name>
</gene>
<keyword evidence="13" id="KW-0547">Nucleotide-binding</keyword>
<evidence type="ECO:0000256" key="2">
    <source>
        <dbReference type="ARBA" id="ARBA00022516"/>
    </source>
</evidence>
<evidence type="ECO:0000256" key="11">
    <source>
        <dbReference type="ARBA" id="ARBA00069372"/>
    </source>
</evidence>
<dbReference type="FunFam" id="1.10.1040.10:FF:000001">
    <property type="entry name" value="Glycerol-3-phosphate dehydrogenase [NAD(P)+]"/>
    <property type="match status" value="1"/>
</dbReference>
<keyword evidence="6 13" id="KW-0443">Lipid metabolism</keyword>
<feature type="binding site" evidence="13">
    <location>
        <position position="248"/>
    </location>
    <ligand>
        <name>sn-glycerol 3-phosphate</name>
        <dbReference type="ChEBI" id="CHEBI:57597"/>
    </ligand>
</feature>
<feature type="binding site" evidence="13">
    <location>
        <position position="259"/>
    </location>
    <ligand>
        <name>sn-glycerol 3-phosphate</name>
        <dbReference type="ChEBI" id="CHEBI:57597"/>
    </ligand>
</feature>
<feature type="binding site" evidence="13">
    <location>
        <position position="110"/>
    </location>
    <ligand>
        <name>sn-glycerol 3-phosphate</name>
        <dbReference type="ChEBI" id="CHEBI:57597"/>
    </ligand>
</feature>
<comment type="similarity">
    <text evidence="1 13 17">Belongs to the NAD-dependent glycerol-3-phosphate dehydrogenase family.</text>
</comment>
<feature type="binding site" evidence="13">
    <location>
        <position position="259"/>
    </location>
    <ligand>
        <name>NADPH</name>
        <dbReference type="ChEBI" id="CHEBI:57783"/>
    </ligand>
</feature>
<evidence type="ECO:0000256" key="1">
    <source>
        <dbReference type="ARBA" id="ARBA00011009"/>
    </source>
</evidence>
<dbReference type="GO" id="GO:0051287">
    <property type="term" value="F:NAD binding"/>
    <property type="evidence" value="ECO:0007669"/>
    <property type="project" value="InterPro"/>
</dbReference>
<comment type="function">
    <text evidence="13">Catalyzes the reduction of the glycolytic intermediate dihydroxyacetone phosphate (DHAP) to sn-glycerol 3-phosphate (G3P), the key precursor for phospholipid synthesis.</text>
</comment>
<evidence type="ECO:0000256" key="5">
    <source>
        <dbReference type="ARBA" id="ARBA00023027"/>
    </source>
</evidence>
<feature type="binding site" evidence="15">
    <location>
        <begin position="259"/>
        <end position="260"/>
    </location>
    <ligand>
        <name>substrate</name>
    </ligand>
</feature>
<feature type="binding site" evidence="13">
    <location>
        <position position="36"/>
    </location>
    <ligand>
        <name>NADPH</name>
        <dbReference type="ChEBI" id="CHEBI:57783"/>
    </ligand>
</feature>
<evidence type="ECO:0000313" key="20">
    <source>
        <dbReference type="EMBL" id="URJ28187.1"/>
    </source>
</evidence>
<dbReference type="EMBL" id="CP097753">
    <property type="protein sequence ID" value="URJ28187.1"/>
    <property type="molecule type" value="Genomic_DNA"/>
</dbReference>
<dbReference type="Gene3D" id="1.10.1040.10">
    <property type="entry name" value="N-(1-d-carboxylethyl)-l-norvaline Dehydrogenase, domain 2"/>
    <property type="match status" value="1"/>
</dbReference>
<dbReference type="NCBIfam" id="NF000939">
    <property type="entry name" value="PRK00094.1-1"/>
    <property type="match status" value="1"/>
</dbReference>
<keyword evidence="13" id="KW-0963">Cytoplasm</keyword>
<feature type="binding site" evidence="15">
    <location>
        <position position="110"/>
    </location>
    <ligand>
        <name>substrate</name>
    </ligand>
</feature>
<dbReference type="Proteomes" id="UP001056209">
    <property type="component" value="Chromosome"/>
</dbReference>
<dbReference type="AlphaFoldDB" id="A0A9Q8TWI0"/>
<dbReference type="EC" id="1.1.1.94" evidence="10 13"/>
<dbReference type="InterPro" id="IPR011128">
    <property type="entry name" value="G3P_DH_NAD-dep_N"/>
</dbReference>
<feature type="binding site" evidence="13">
    <location>
        <position position="283"/>
    </location>
    <ligand>
        <name>NADPH</name>
        <dbReference type="ChEBI" id="CHEBI:57783"/>
    </ligand>
</feature>
<evidence type="ECO:0000256" key="6">
    <source>
        <dbReference type="ARBA" id="ARBA00023098"/>
    </source>
</evidence>
<dbReference type="GO" id="GO:0005829">
    <property type="term" value="C:cytosol"/>
    <property type="evidence" value="ECO:0007669"/>
    <property type="project" value="TreeGrafter"/>
</dbReference>
<protein>
    <recommendedName>
        <fullName evidence="11 13">Glycerol-3-phosphate dehydrogenase [NAD(P)+]</fullName>
        <ecNumber evidence="10 13">1.1.1.94</ecNumber>
    </recommendedName>
    <alternativeName>
        <fullName evidence="13">NAD(P)(+)-dependent glycerol-3-phosphate dehydrogenase</fullName>
    </alternativeName>
    <alternativeName>
        <fullName evidence="12 13">NAD(P)H-dependent dihydroxyacetone-phosphate reductase</fullName>
    </alternativeName>
</protein>
<proteinExistence type="inferred from homology"/>
<keyword evidence="5 13" id="KW-0520">NAD</keyword>
<organism evidence="20 21">
    <name type="scientific">Candidatus Blochmannia vicinus</name>
    <name type="common">nom. nud.</name>
    <dbReference type="NCBI Taxonomy" id="251540"/>
    <lineage>
        <taxon>Bacteria</taxon>
        <taxon>Pseudomonadati</taxon>
        <taxon>Pseudomonadota</taxon>
        <taxon>Gammaproteobacteria</taxon>
        <taxon>Enterobacterales</taxon>
        <taxon>Enterobacteriaceae</taxon>
        <taxon>ant endosymbionts</taxon>
        <taxon>Candidatus Blochmanniella</taxon>
    </lineage>
</organism>
<dbReference type="FunFam" id="3.40.50.720:FF:000019">
    <property type="entry name" value="Glycerol-3-phosphate dehydrogenase [NAD(P)+]"/>
    <property type="match status" value="1"/>
</dbReference>
<evidence type="ECO:0000256" key="14">
    <source>
        <dbReference type="PIRSR" id="PIRSR000114-1"/>
    </source>
</evidence>
<evidence type="ECO:0000256" key="9">
    <source>
        <dbReference type="ARBA" id="ARBA00052716"/>
    </source>
</evidence>
<dbReference type="SUPFAM" id="SSF48179">
    <property type="entry name" value="6-phosphogluconate dehydrogenase C-terminal domain-like"/>
    <property type="match status" value="1"/>
</dbReference>
<comment type="catalytic activity">
    <reaction evidence="13">
        <text>sn-glycerol 3-phosphate + NAD(+) = dihydroxyacetone phosphate + NADH + H(+)</text>
        <dbReference type="Rhea" id="RHEA:11092"/>
        <dbReference type="ChEBI" id="CHEBI:15378"/>
        <dbReference type="ChEBI" id="CHEBI:57540"/>
        <dbReference type="ChEBI" id="CHEBI:57597"/>
        <dbReference type="ChEBI" id="CHEBI:57642"/>
        <dbReference type="ChEBI" id="CHEBI:57945"/>
        <dbReference type="EC" id="1.1.1.94"/>
    </reaction>
</comment>
<comment type="pathway">
    <text evidence="13">Membrane lipid metabolism; glycerophospholipid metabolism.</text>
</comment>
<dbReference type="PROSITE" id="PS00957">
    <property type="entry name" value="NAD_G3PDH"/>
    <property type="match status" value="1"/>
</dbReference>
<feature type="binding site" evidence="13">
    <location>
        <position position="110"/>
    </location>
    <ligand>
        <name>NADPH</name>
        <dbReference type="ChEBI" id="CHEBI:57783"/>
    </ligand>
</feature>
<feature type="active site" description="Proton acceptor" evidence="13 14">
    <location>
        <position position="195"/>
    </location>
</feature>
<feature type="binding site" evidence="13">
    <location>
        <position position="260"/>
    </location>
    <ligand>
        <name>sn-glycerol 3-phosphate</name>
        <dbReference type="ChEBI" id="CHEBI:57597"/>
    </ligand>
</feature>
<keyword evidence="4 13" id="KW-0560">Oxidoreductase</keyword>
<evidence type="ECO:0000256" key="7">
    <source>
        <dbReference type="ARBA" id="ARBA00023209"/>
    </source>
</evidence>
<dbReference type="GO" id="GO:0005975">
    <property type="term" value="P:carbohydrate metabolic process"/>
    <property type="evidence" value="ECO:0007669"/>
    <property type="project" value="InterPro"/>
</dbReference>
<dbReference type="Pfam" id="PF01210">
    <property type="entry name" value="NAD_Gly3P_dh_N"/>
    <property type="match status" value="1"/>
</dbReference>
<evidence type="ECO:0000256" key="12">
    <source>
        <dbReference type="ARBA" id="ARBA00080511"/>
    </source>
</evidence>
<dbReference type="PRINTS" id="PR00077">
    <property type="entry name" value="GPDHDRGNASE"/>
</dbReference>
<dbReference type="NCBIfam" id="NF000942">
    <property type="entry name" value="PRK00094.1-4"/>
    <property type="match status" value="1"/>
</dbReference>
<dbReference type="PIRSF" id="PIRSF000114">
    <property type="entry name" value="Glycerol-3-P_dh"/>
    <property type="match status" value="1"/>
</dbReference>
<sequence>MSIVYPTITIIGAGSYGTAMAIALSRNGHIVLLWGHNSTHIQTLKTHRCNQAYLPDIPFPPSLYLEKSLSVTLATCLNLLIAVPSHVFSHVLMQIKPNLKNNTRIIIASKGLEPKTGRFLKDVTRDILGNNVPIAIISGPTFAKELAIGLPTAITLTSTDAILNYDLQNILHCNKNFRIYTNTDAIGIQIAGAVKNIIAIGAGISDGIGFGSNARTALITRGLAEMSRLGTAIGAMPETFMGLAGLGDLVLTCTDDQSRNRRFGILLGQGLNIRHAQKNIGQIIEGLLSIKEVYMLSIKYKIDMPITEQIYQILYQNKNVHDAAYSLLQRTQKEKLITKNN</sequence>
<feature type="binding site" evidence="16">
    <location>
        <begin position="12"/>
        <end position="17"/>
    </location>
    <ligand>
        <name>NAD(+)</name>
        <dbReference type="ChEBI" id="CHEBI:57540"/>
    </ligand>
</feature>
<evidence type="ECO:0000256" key="13">
    <source>
        <dbReference type="HAMAP-Rule" id="MF_00394"/>
    </source>
</evidence>
<keyword evidence="7 13" id="KW-0594">Phospholipid biosynthesis</keyword>
<evidence type="ECO:0000259" key="18">
    <source>
        <dbReference type="Pfam" id="PF01210"/>
    </source>
</evidence>
<comment type="catalytic activity">
    <reaction evidence="9">
        <text>sn-glycerol 3-phosphate + NADP(+) = dihydroxyacetone phosphate + NADPH + H(+)</text>
        <dbReference type="Rhea" id="RHEA:11096"/>
        <dbReference type="ChEBI" id="CHEBI:15378"/>
        <dbReference type="ChEBI" id="CHEBI:57597"/>
        <dbReference type="ChEBI" id="CHEBI:57642"/>
        <dbReference type="ChEBI" id="CHEBI:57783"/>
        <dbReference type="ChEBI" id="CHEBI:58349"/>
        <dbReference type="EC" id="1.1.1.94"/>
    </reaction>
    <physiologicalReaction direction="right-to-left" evidence="9">
        <dbReference type="Rhea" id="RHEA:11098"/>
    </physiologicalReaction>
</comment>
<feature type="binding site" evidence="16">
    <location>
        <position position="143"/>
    </location>
    <ligand>
        <name>NAD(+)</name>
        <dbReference type="ChEBI" id="CHEBI:57540"/>
    </ligand>
</feature>
<feature type="binding site" evidence="13">
    <location>
        <position position="141"/>
    </location>
    <ligand>
        <name>sn-glycerol 3-phosphate</name>
        <dbReference type="ChEBI" id="CHEBI:57597"/>
    </ligand>
</feature>
<feature type="binding site" evidence="13">
    <location>
        <position position="258"/>
    </location>
    <ligand>
        <name>sn-glycerol 3-phosphate</name>
        <dbReference type="ChEBI" id="CHEBI:57597"/>
    </ligand>
</feature>
<evidence type="ECO:0000256" key="17">
    <source>
        <dbReference type="RuleBase" id="RU000437"/>
    </source>
</evidence>
<evidence type="ECO:0000259" key="19">
    <source>
        <dbReference type="Pfam" id="PF07479"/>
    </source>
</evidence>
<feature type="binding site" evidence="16">
    <location>
        <position position="259"/>
    </location>
    <ligand>
        <name>NAD(+)</name>
        <dbReference type="ChEBI" id="CHEBI:57540"/>
    </ligand>
</feature>
<feature type="binding site" evidence="13">
    <location>
        <position position="139"/>
    </location>
    <ligand>
        <name>sn-glycerol 3-phosphate</name>
        <dbReference type="ChEBI" id="CHEBI:57597"/>
    </ligand>
</feature>
<feature type="domain" description="Glycerol-3-phosphate dehydrogenase NAD-dependent N-terminal" evidence="18">
    <location>
        <begin position="8"/>
        <end position="160"/>
    </location>
</feature>
<dbReference type="PANTHER" id="PTHR11728">
    <property type="entry name" value="GLYCEROL-3-PHOSPHATE DEHYDROGENASE"/>
    <property type="match status" value="1"/>
</dbReference>
<evidence type="ECO:0000256" key="16">
    <source>
        <dbReference type="PIRSR" id="PIRSR000114-3"/>
    </source>
</evidence>
<dbReference type="InterPro" id="IPR006109">
    <property type="entry name" value="G3P_DH_NAD-dep_C"/>
</dbReference>
<evidence type="ECO:0000313" key="21">
    <source>
        <dbReference type="Proteomes" id="UP001056209"/>
    </source>
</evidence>
<dbReference type="InterPro" id="IPR008927">
    <property type="entry name" value="6-PGluconate_DH-like_C_sf"/>
</dbReference>
<feature type="domain" description="Glycerol-3-phosphate dehydrogenase NAD-dependent C-terminal" evidence="19">
    <location>
        <begin position="184"/>
        <end position="323"/>
    </location>
</feature>
<feature type="binding site" evidence="13">
    <location>
        <position position="15"/>
    </location>
    <ligand>
        <name>NADPH</name>
        <dbReference type="ChEBI" id="CHEBI:57783"/>
    </ligand>
</feature>
<evidence type="ECO:0000256" key="15">
    <source>
        <dbReference type="PIRSR" id="PIRSR000114-2"/>
    </source>
</evidence>
<dbReference type="NCBIfam" id="NF000940">
    <property type="entry name" value="PRK00094.1-2"/>
    <property type="match status" value="1"/>
</dbReference>
<comment type="subcellular location">
    <subcellularLocation>
        <location evidence="13">Cytoplasm</location>
    </subcellularLocation>
</comment>
<feature type="binding site" evidence="13">
    <location>
        <position position="195"/>
    </location>
    <ligand>
        <name>sn-glycerol 3-phosphate</name>
        <dbReference type="ChEBI" id="CHEBI:57597"/>
    </ligand>
</feature>
<dbReference type="PANTHER" id="PTHR11728:SF1">
    <property type="entry name" value="GLYCEROL-3-PHOSPHATE DEHYDROGENASE [NAD(+)] 2, CHLOROPLASTIC"/>
    <property type="match status" value="1"/>
</dbReference>
<feature type="binding site" evidence="13">
    <location>
        <position position="285"/>
    </location>
    <ligand>
        <name>NADPH</name>
        <dbReference type="ChEBI" id="CHEBI:57783"/>
    </ligand>
</feature>
<feature type="binding site" evidence="13">
    <location>
        <position position="16"/>
    </location>
    <ligand>
        <name>NADPH</name>
        <dbReference type="ChEBI" id="CHEBI:57783"/>
    </ligand>
</feature>
<evidence type="ECO:0000256" key="3">
    <source>
        <dbReference type="ARBA" id="ARBA00022857"/>
    </source>
</evidence>
<dbReference type="InterPro" id="IPR036291">
    <property type="entry name" value="NAD(P)-bd_dom_sf"/>
</dbReference>
<dbReference type="GO" id="GO:0047952">
    <property type="term" value="F:glycerol-3-phosphate dehydrogenase [NAD(P)+] activity"/>
    <property type="evidence" value="ECO:0007669"/>
    <property type="project" value="UniProtKB-UniRule"/>
</dbReference>
<dbReference type="InterPro" id="IPR006168">
    <property type="entry name" value="G3P_DH_NAD-dep"/>
</dbReference>
<dbReference type="HAMAP" id="MF_00394">
    <property type="entry name" value="NAD_Glyc3P_dehydrog"/>
    <property type="match status" value="1"/>
</dbReference>
<dbReference type="Gene3D" id="3.40.50.720">
    <property type="entry name" value="NAD(P)-binding Rossmann-like Domain"/>
    <property type="match status" value="1"/>
</dbReference>
<keyword evidence="2 13" id="KW-0444">Lipid biosynthesis</keyword>
<evidence type="ECO:0000256" key="8">
    <source>
        <dbReference type="ARBA" id="ARBA00023264"/>
    </source>
</evidence>
<reference evidence="20" key="1">
    <citation type="submission" date="2022-05" db="EMBL/GenBank/DDBJ databases">
        <title>Impact of host demography and evolutionary history on endosymbiont molecular evolution: a test in carpenter ants (Genus Camponotus) and their Blochmannia endosymbionts.</title>
        <authorList>
            <person name="Manthey J.D."/>
            <person name="Giron J.C."/>
            <person name="Hruska J.P."/>
        </authorList>
    </citation>
    <scope>NUCLEOTIDE SEQUENCE</scope>
    <source>
        <strain evidence="20">C-039</strain>
    </source>
</reference>
<dbReference type="Pfam" id="PF07479">
    <property type="entry name" value="NAD_Gly3P_dh_C"/>
    <property type="match status" value="1"/>
</dbReference>